<feature type="region of interest" description="Disordered" evidence="1">
    <location>
        <begin position="44"/>
        <end position="78"/>
    </location>
</feature>
<gene>
    <name evidence="2" type="ORF">AB675_9234</name>
</gene>
<dbReference type="EMBL" id="LFJN01000009">
    <property type="protein sequence ID" value="KPI41469.1"/>
    <property type="molecule type" value="Genomic_DNA"/>
</dbReference>
<dbReference type="Gene3D" id="3.30.450.30">
    <property type="entry name" value="Dynein light chain 2a, cytoplasmic"/>
    <property type="match status" value="1"/>
</dbReference>
<feature type="region of interest" description="Disordered" evidence="1">
    <location>
        <begin position="104"/>
        <end position="138"/>
    </location>
</feature>
<protein>
    <recommendedName>
        <fullName evidence="4">Roadblock/LAMTOR2 domain-containing protein</fullName>
    </recommendedName>
</protein>
<proteinExistence type="predicted"/>
<evidence type="ECO:0000313" key="3">
    <source>
        <dbReference type="Proteomes" id="UP000038010"/>
    </source>
</evidence>
<dbReference type="SUPFAM" id="SSF103196">
    <property type="entry name" value="Roadblock/LC7 domain"/>
    <property type="match status" value="1"/>
</dbReference>
<organism evidence="2 3">
    <name type="scientific">Cyphellophora attinorum</name>
    <dbReference type="NCBI Taxonomy" id="1664694"/>
    <lineage>
        <taxon>Eukaryota</taxon>
        <taxon>Fungi</taxon>
        <taxon>Dikarya</taxon>
        <taxon>Ascomycota</taxon>
        <taxon>Pezizomycotina</taxon>
        <taxon>Eurotiomycetes</taxon>
        <taxon>Chaetothyriomycetidae</taxon>
        <taxon>Chaetothyriales</taxon>
        <taxon>Cyphellophoraceae</taxon>
        <taxon>Cyphellophora</taxon>
    </lineage>
</organism>
<keyword evidence="3" id="KW-1185">Reference proteome</keyword>
<evidence type="ECO:0000313" key="2">
    <source>
        <dbReference type="EMBL" id="KPI41469.1"/>
    </source>
</evidence>
<dbReference type="STRING" id="1664694.A0A0N0NNK1"/>
<dbReference type="Proteomes" id="UP000038010">
    <property type="component" value="Unassembled WGS sequence"/>
</dbReference>
<evidence type="ECO:0008006" key="4">
    <source>
        <dbReference type="Google" id="ProtNLM"/>
    </source>
</evidence>
<dbReference type="GeneID" id="28741629"/>
<dbReference type="VEuPathDB" id="FungiDB:AB675_9234"/>
<dbReference type="OrthoDB" id="9985637at2759"/>
<sequence>MPSAGTDSTIDGLLRSLNDRPNVDATLILSRKDGSIIKSAGFAVAQQRQRALTSGPEPPSDQTKTQEDGGSEEQVKATPAEELAVSVFQFMTAAGSLGSTLAAVSAGQGRGNGSFQQERGSNKSQPGDDEPPDANTESADAQVQLLRLRIKHKEIIIFPDPQYICCVVQRVGKQAATESR</sequence>
<name>A0A0N0NNK1_9EURO</name>
<accession>A0A0N0NNK1</accession>
<dbReference type="RefSeq" id="XP_018001432.1">
    <property type="nucleotide sequence ID" value="XM_018149749.1"/>
</dbReference>
<feature type="compositionally biased region" description="Polar residues" evidence="1">
    <location>
        <begin position="113"/>
        <end position="125"/>
    </location>
</feature>
<reference evidence="2 3" key="1">
    <citation type="submission" date="2015-06" db="EMBL/GenBank/DDBJ databases">
        <title>Draft genome of the ant-associated black yeast Phialophora attae CBS 131958.</title>
        <authorList>
            <person name="Moreno L.F."/>
            <person name="Stielow B.J."/>
            <person name="de Hoog S."/>
            <person name="Vicente V.A."/>
            <person name="Weiss V.A."/>
            <person name="de Vries M."/>
            <person name="Cruz L.M."/>
            <person name="Souza E.M."/>
        </authorList>
    </citation>
    <scope>NUCLEOTIDE SEQUENCE [LARGE SCALE GENOMIC DNA]</scope>
    <source>
        <strain evidence="2 3">CBS 131958</strain>
    </source>
</reference>
<comment type="caution">
    <text evidence="2">The sequence shown here is derived from an EMBL/GenBank/DDBJ whole genome shotgun (WGS) entry which is preliminary data.</text>
</comment>
<dbReference type="AlphaFoldDB" id="A0A0N0NNK1"/>
<evidence type="ECO:0000256" key="1">
    <source>
        <dbReference type="SAM" id="MobiDB-lite"/>
    </source>
</evidence>